<keyword evidence="5" id="KW-0521">NADP</keyword>
<keyword evidence="8" id="KW-1185">Reference proteome</keyword>
<gene>
    <name evidence="7" type="ORF">SAMN05421677_102343</name>
</gene>
<dbReference type="AlphaFoldDB" id="A0A1H0GJK2"/>
<dbReference type="Pfam" id="PF00881">
    <property type="entry name" value="Nitroreductase"/>
    <property type="match status" value="1"/>
</dbReference>
<feature type="domain" description="Nitroreductase" evidence="6">
    <location>
        <begin position="10"/>
        <end position="156"/>
    </location>
</feature>
<keyword evidence="2 5" id="KW-0285">Flavoprotein</keyword>
<proteinExistence type="inferred from homology"/>
<dbReference type="InterPro" id="IPR000415">
    <property type="entry name" value="Nitroreductase-like"/>
</dbReference>
<evidence type="ECO:0000256" key="2">
    <source>
        <dbReference type="ARBA" id="ARBA00022630"/>
    </source>
</evidence>
<dbReference type="RefSeq" id="WP_089651099.1">
    <property type="nucleotide sequence ID" value="NZ_FNIZ01000002.1"/>
</dbReference>
<evidence type="ECO:0000259" key="6">
    <source>
        <dbReference type="Pfam" id="PF00881"/>
    </source>
</evidence>
<evidence type="ECO:0000313" key="8">
    <source>
        <dbReference type="Proteomes" id="UP000198860"/>
    </source>
</evidence>
<dbReference type="SUPFAM" id="SSF55469">
    <property type="entry name" value="FMN-dependent nitroreductase-like"/>
    <property type="match status" value="1"/>
</dbReference>
<dbReference type="InterPro" id="IPR029479">
    <property type="entry name" value="Nitroreductase"/>
</dbReference>
<dbReference type="OrthoDB" id="9775805at2"/>
<accession>A0A1H0GJK2</accession>
<organism evidence="7 8">
    <name type="scientific">Halobacillus aidingensis</name>
    <dbReference type="NCBI Taxonomy" id="240303"/>
    <lineage>
        <taxon>Bacteria</taxon>
        <taxon>Bacillati</taxon>
        <taxon>Bacillota</taxon>
        <taxon>Bacilli</taxon>
        <taxon>Bacillales</taxon>
        <taxon>Bacillaceae</taxon>
        <taxon>Halobacillus</taxon>
    </lineage>
</organism>
<dbReference type="GO" id="GO:0016491">
    <property type="term" value="F:oxidoreductase activity"/>
    <property type="evidence" value="ECO:0007669"/>
    <property type="project" value="UniProtKB-UniRule"/>
</dbReference>
<dbReference type="EMBL" id="FNIZ01000002">
    <property type="protein sequence ID" value="SDO06962.1"/>
    <property type="molecule type" value="Genomic_DNA"/>
</dbReference>
<evidence type="ECO:0000256" key="1">
    <source>
        <dbReference type="ARBA" id="ARBA00008366"/>
    </source>
</evidence>
<dbReference type="STRING" id="240303.SAMN05421677_102343"/>
<dbReference type="CDD" id="cd02146">
    <property type="entry name" value="NfsA-like"/>
    <property type="match status" value="1"/>
</dbReference>
<dbReference type="PANTHER" id="PTHR43425:SF3">
    <property type="entry name" value="NADPH-DEPENDENT OXIDOREDUCTASE"/>
    <property type="match status" value="1"/>
</dbReference>
<dbReference type="Gene3D" id="3.40.109.10">
    <property type="entry name" value="NADH Oxidase"/>
    <property type="match status" value="1"/>
</dbReference>
<evidence type="ECO:0000313" key="7">
    <source>
        <dbReference type="EMBL" id="SDO06962.1"/>
    </source>
</evidence>
<name>A0A1H0GJK2_HALAD</name>
<dbReference type="PIRSF" id="PIRSF005426">
    <property type="entry name" value="Frp"/>
    <property type="match status" value="1"/>
</dbReference>
<evidence type="ECO:0000256" key="4">
    <source>
        <dbReference type="ARBA" id="ARBA00023002"/>
    </source>
</evidence>
<keyword evidence="3 5" id="KW-0288">FMN</keyword>
<reference evidence="8" key="1">
    <citation type="submission" date="2016-10" db="EMBL/GenBank/DDBJ databases">
        <authorList>
            <person name="Varghese N."/>
            <person name="Submissions S."/>
        </authorList>
    </citation>
    <scope>NUCLEOTIDE SEQUENCE [LARGE SCALE GENOMIC DNA]</scope>
    <source>
        <strain evidence="8">CGMCC 1.3703</strain>
    </source>
</reference>
<keyword evidence="4 5" id="KW-0560">Oxidoreductase</keyword>
<comment type="similarity">
    <text evidence="1 5">Belongs to the flavin oxidoreductase frp family.</text>
</comment>
<dbReference type="NCBIfam" id="NF008033">
    <property type="entry name" value="PRK10765.1"/>
    <property type="match status" value="1"/>
</dbReference>
<protein>
    <submittedName>
        <fullName evidence="7">FMN reductase (NADPH)</fullName>
    </submittedName>
</protein>
<dbReference type="Proteomes" id="UP000198860">
    <property type="component" value="Unassembled WGS sequence"/>
</dbReference>
<sequence>MNETIETLLNHRSIRKFKDTPVTDEQLSTILSAAQQASTSSYMMAYTIIGVTDEKKKAQLAEITGQGYVKNNGHLMIFCADLYRHTLHASSDQYEEMLANLENSEHFLVSAIDAALAAQNAAVAAESMGLGICYIGSIRNQLDKVDEILGLPKHVLPLFGMVLGEPDHQPDKKPRLPKEAVYFENEYKREHKDELGAFDEQIAAYYQSRQTNTRNDSWTDQMLRRFTKPMRMDVTSIVKKKGFNKQ</sequence>
<dbReference type="InterPro" id="IPR016446">
    <property type="entry name" value="Flavin_OxRdtase_Frp"/>
</dbReference>
<dbReference type="PANTHER" id="PTHR43425">
    <property type="entry name" value="OXYGEN-INSENSITIVE NADPH NITROREDUCTASE"/>
    <property type="match status" value="1"/>
</dbReference>
<evidence type="ECO:0000256" key="3">
    <source>
        <dbReference type="ARBA" id="ARBA00022643"/>
    </source>
</evidence>
<evidence type="ECO:0000256" key="5">
    <source>
        <dbReference type="PIRNR" id="PIRNR005426"/>
    </source>
</evidence>